<proteinExistence type="predicted"/>
<keyword evidence="2" id="KW-1133">Transmembrane helix</keyword>
<feature type="transmembrane region" description="Helical" evidence="2">
    <location>
        <begin position="156"/>
        <end position="175"/>
    </location>
</feature>
<feature type="transmembrane region" description="Helical" evidence="2">
    <location>
        <begin position="364"/>
        <end position="383"/>
    </location>
</feature>
<reference evidence="3" key="1">
    <citation type="submission" date="2020-06" db="EMBL/GenBank/DDBJ databases">
        <title>Draft genome of Bugula neritina, a colonial animal packing powerful symbionts and potential medicines.</title>
        <authorList>
            <person name="Rayko M."/>
        </authorList>
    </citation>
    <scope>NUCLEOTIDE SEQUENCE [LARGE SCALE GENOMIC DNA]</scope>
    <source>
        <strain evidence="3">Kwan_BN1</strain>
    </source>
</reference>
<accession>A0A7J7IST7</accession>
<dbReference type="Proteomes" id="UP000593567">
    <property type="component" value="Unassembled WGS sequence"/>
</dbReference>
<organism evidence="3 4">
    <name type="scientific">Bugula neritina</name>
    <name type="common">Brown bryozoan</name>
    <name type="synonym">Sertularia neritina</name>
    <dbReference type="NCBI Taxonomy" id="10212"/>
    <lineage>
        <taxon>Eukaryota</taxon>
        <taxon>Metazoa</taxon>
        <taxon>Spiralia</taxon>
        <taxon>Lophotrochozoa</taxon>
        <taxon>Bryozoa</taxon>
        <taxon>Gymnolaemata</taxon>
        <taxon>Cheilostomatida</taxon>
        <taxon>Flustrina</taxon>
        <taxon>Buguloidea</taxon>
        <taxon>Bugulidae</taxon>
        <taxon>Bugula</taxon>
    </lineage>
</organism>
<sequence>MMNDTSVSQSQMSLVVAAEVKDKKAEDAGKQADLENDHEGSMKRANKKGSSAESKQPKMADESSATESYRYDVVLWLFGMLFFSLLVSLMFGIGSIRGWDADSAYNHNMSNSSMERFLPEPFTPEPGVYKRSDKEASSRWYYWKLKPEDVTAGTKLFVWFSYCLHNLSVWLVLYLQHKQKSFPDVNGKYEKKYSNTPDKYNIILFGLNVFFHLLHLLNTHTTYDGTAADTSEASSQSSVIVALIIMLFIEFKDRGVVFGYPSPYQLRKYQDSVWMSPVYILRKYHGYFIYWAAIFTFWYHPMENTFGHAFGFAHTWFFMLQGSLTFTNLHLNKYWRFTLEVWVTIHSGVVAVQTVPNIMGKELWPMFVFGFAMAIILTQLYGLPFWKNIPSWTRAIPVAVYAIIVVTSYSFIRDVQGRPFTRLQEIIRIPGIYYLILLIGWLIIVAIAKLQRISAARSISSSKESINKQESKEGAPSPPPRWKEVLVLLGTVTTYAVSVFLSWIFEYIDLKVNLIVLTMIYCFSFTLISAVFGSFLLKMVIPLQRARPSSS</sequence>
<feature type="transmembrane region" description="Helical" evidence="2">
    <location>
        <begin position="514"/>
        <end position="537"/>
    </location>
</feature>
<evidence type="ECO:0000313" key="3">
    <source>
        <dbReference type="EMBL" id="KAF6016989.1"/>
    </source>
</evidence>
<feature type="region of interest" description="Disordered" evidence="1">
    <location>
        <begin position="21"/>
        <end position="61"/>
    </location>
</feature>
<dbReference type="EMBL" id="VXIV02003444">
    <property type="protein sequence ID" value="KAF6016989.1"/>
    <property type="molecule type" value="Genomic_DNA"/>
</dbReference>
<evidence type="ECO:0000256" key="2">
    <source>
        <dbReference type="SAM" id="Phobius"/>
    </source>
</evidence>
<feature type="transmembrane region" description="Helical" evidence="2">
    <location>
        <begin position="485"/>
        <end position="508"/>
    </location>
</feature>
<keyword evidence="4" id="KW-1185">Reference proteome</keyword>
<evidence type="ECO:0000313" key="4">
    <source>
        <dbReference type="Proteomes" id="UP000593567"/>
    </source>
</evidence>
<protein>
    <submittedName>
        <fullName evidence="3">Uncharacterized protein</fullName>
    </submittedName>
</protein>
<feature type="transmembrane region" description="Helical" evidence="2">
    <location>
        <begin position="306"/>
        <end position="327"/>
    </location>
</feature>
<comment type="caution">
    <text evidence="3">The sequence shown here is derived from an EMBL/GenBank/DDBJ whole genome shotgun (WGS) entry which is preliminary data.</text>
</comment>
<feature type="transmembrane region" description="Helical" evidence="2">
    <location>
        <begin position="200"/>
        <end position="218"/>
    </location>
</feature>
<feature type="transmembrane region" description="Helical" evidence="2">
    <location>
        <begin position="395"/>
        <end position="412"/>
    </location>
</feature>
<feature type="transmembrane region" description="Helical" evidence="2">
    <location>
        <begin position="432"/>
        <end position="450"/>
    </location>
</feature>
<feature type="transmembrane region" description="Helical" evidence="2">
    <location>
        <begin position="233"/>
        <end position="251"/>
    </location>
</feature>
<gene>
    <name evidence="3" type="ORF">EB796_024700</name>
</gene>
<feature type="transmembrane region" description="Helical" evidence="2">
    <location>
        <begin position="73"/>
        <end position="96"/>
    </location>
</feature>
<evidence type="ECO:0000256" key="1">
    <source>
        <dbReference type="SAM" id="MobiDB-lite"/>
    </source>
</evidence>
<keyword evidence="2" id="KW-0472">Membrane</keyword>
<feature type="compositionally biased region" description="Basic and acidic residues" evidence="1">
    <location>
        <begin position="21"/>
        <end position="42"/>
    </location>
</feature>
<feature type="transmembrane region" description="Helical" evidence="2">
    <location>
        <begin position="284"/>
        <end position="300"/>
    </location>
</feature>
<dbReference type="OrthoDB" id="9986409at2759"/>
<name>A0A7J7IST7_BUGNE</name>
<feature type="transmembrane region" description="Helical" evidence="2">
    <location>
        <begin position="339"/>
        <end position="358"/>
    </location>
</feature>
<keyword evidence="2" id="KW-0812">Transmembrane</keyword>
<dbReference type="AlphaFoldDB" id="A0A7J7IST7"/>